<dbReference type="SUPFAM" id="SSF46973">
    <property type="entry name" value="Enzyme IIa from lactose specific PTS, IIa-lac"/>
    <property type="match status" value="1"/>
</dbReference>
<dbReference type="PANTHER" id="PTHR34382:SF7">
    <property type="entry name" value="PTS SYSTEM N,N'-DIACETYLCHITOBIOSE-SPECIFIC EIIA COMPONENT"/>
    <property type="match status" value="1"/>
</dbReference>
<keyword evidence="2" id="KW-0762">Sugar transport</keyword>
<evidence type="ECO:0000313" key="6">
    <source>
        <dbReference type="EMBL" id="GAA0858849.1"/>
    </source>
</evidence>
<sequence length="104" mass="11933">MTKQELEFITLEIVAYAGDARSKYIQALDFANEGNFDEAEKLIKEASEFIDEAHKTQTKMIQMEASGESVDMSFLLAHAQDHLMTVMLLRDIVNNFIKIYKKIN</sequence>
<organism evidence="6 7">
    <name type="scientific">Clostridium nitritogenes</name>
    <dbReference type="NCBI Taxonomy" id="83340"/>
    <lineage>
        <taxon>Bacteria</taxon>
        <taxon>Bacillati</taxon>
        <taxon>Bacillota</taxon>
        <taxon>Clostridia</taxon>
        <taxon>Eubacteriales</taxon>
        <taxon>Clostridiaceae</taxon>
        <taxon>Clostridium</taxon>
    </lineage>
</organism>
<dbReference type="Gene3D" id="1.20.58.80">
    <property type="entry name" value="Phosphotransferase system, lactose/cellobiose-type IIA subunit"/>
    <property type="match status" value="1"/>
</dbReference>
<keyword evidence="3" id="KW-0808">Transferase</keyword>
<dbReference type="PIRSF" id="PIRSF000699">
    <property type="entry name" value="PTS_IILac_III"/>
    <property type="match status" value="1"/>
</dbReference>
<keyword evidence="1" id="KW-0813">Transport</keyword>
<name>A0ABP3WZY9_9CLOT</name>
<reference evidence="7" key="1">
    <citation type="journal article" date="2019" name="Int. J. Syst. Evol. Microbiol.">
        <title>The Global Catalogue of Microorganisms (GCM) 10K type strain sequencing project: providing services to taxonomists for standard genome sequencing and annotation.</title>
        <authorList>
            <consortium name="The Broad Institute Genomics Platform"/>
            <consortium name="The Broad Institute Genome Sequencing Center for Infectious Disease"/>
            <person name="Wu L."/>
            <person name="Ma J."/>
        </authorList>
    </citation>
    <scope>NUCLEOTIDE SEQUENCE [LARGE SCALE GENOMIC DNA]</scope>
    <source>
        <strain evidence="7">JCM 6485</strain>
    </source>
</reference>
<dbReference type="InterPro" id="IPR003188">
    <property type="entry name" value="PTS_IIA_lac/cel"/>
</dbReference>
<comment type="caution">
    <text evidence="6">The sequence shown here is derived from an EMBL/GenBank/DDBJ whole genome shotgun (WGS) entry which is preliminary data.</text>
</comment>
<keyword evidence="4" id="KW-0598">Phosphotransferase system</keyword>
<dbReference type="Proteomes" id="UP001501764">
    <property type="component" value="Unassembled WGS sequence"/>
</dbReference>
<keyword evidence="7" id="KW-1185">Reference proteome</keyword>
<gene>
    <name evidence="6" type="ORF">GCM10008916_18400</name>
</gene>
<dbReference type="InterPro" id="IPR036542">
    <property type="entry name" value="PTS_IIA_lac/cel_sf"/>
</dbReference>
<evidence type="ECO:0000256" key="3">
    <source>
        <dbReference type="ARBA" id="ARBA00022679"/>
    </source>
</evidence>
<accession>A0ABP3WZY9</accession>
<dbReference type="PROSITE" id="PS51095">
    <property type="entry name" value="PTS_EIIA_TYPE_3"/>
    <property type="match status" value="1"/>
</dbReference>
<dbReference type="EMBL" id="BAAACO010000001">
    <property type="protein sequence ID" value="GAA0858849.1"/>
    <property type="molecule type" value="Genomic_DNA"/>
</dbReference>
<evidence type="ECO:0000256" key="2">
    <source>
        <dbReference type="ARBA" id="ARBA00022597"/>
    </source>
</evidence>
<evidence type="ECO:0000256" key="4">
    <source>
        <dbReference type="ARBA" id="ARBA00022683"/>
    </source>
</evidence>
<dbReference type="CDD" id="cd00215">
    <property type="entry name" value="PTS_IIA_lac"/>
    <property type="match status" value="1"/>
</dbReference>
<feature type="modified residue" description="Phosphohistidine; by HPr" evidence="5">
    <location>
        <position position="78"/>
    </location>
</feature>
<proteinExistence type="predicted"/>
<evidence type="ECO:0000313" key="7">
    <source>
        <dbReference type="Proteomes" id="UP001501764"/>
    </source>
</evidence>
<dbReference type="PANTHER" id="PTHR34382">
    <property type="entry name" value="PTS SYSTEM N,N'-DIACETYLCHITOBIOSE-SPECIFIC EIIA COMPONENT"/>
    <property type="match status" value="1"/>
</dbReference>
<protein>
    <submittedName>
        <fullName evidence="6">PTS lactose/cellobiose transporter subunit IIA</fullName>
    </submittedName>
</protein>
<dbReference type="Pfam" id="PF02255">
    <property type="entry name" value="PTS_IIA"/>
    <property type="match status" value="1"/>
</dbReference>
<dbReference type="RefSeq" id="WP_054200114.1">
    <property type="nucleotide sequence ID" value="NZ_BAAACO010000001.1"/>
</dbReference>
<evidence type="ECO:0000256" key="1">
    <source>
        <dbReference type="ARBA" id="ARBA00022448"/>
    </source>
</evidence>
<evidence type="ECO:0000256" key="5">
    <source>
        <dbReference type="PROSITE-ProRule" id="PRU00418"/>
    </source>
</evidence>